<name>A0A371PCU8_9ACTN</name>
<dbReference type="Pfam" id="PF13529">
    <property type="entry name" value="Peptidase_C39_2"/>
    <property type="match status" value="1"/>
</dbReference>
<evidence type="ECO:0000256" key="2">
    <source>
        <dbReference type="SAM" id="Phobius"/>
    </source>
</evidence>
<feature type="region of interest" description="Disordered" evidence="1">
    <location>
        <begin position="74"/>
        <end position="128"/>
    </location>
</feature>
<evidence type="ECO:0000313" key="5">
    <source>
        <dbReference type="Proteomes" id="UP000265581"/>
    </source>
</evidence>
<organism evidence="4 5">
    <name type="scientific">Aeromicrobium endophyticum</name>
    <dbReference type="NCBI Taxonomy" id="2292704"/>
    <lineage>
        <taxon>Bacteria</taxon>
        <taxon>Bacillati</taxon>
        <taxon>Actinomycetota</taxon>
        <taxon>Actinomycetes</taxon>
        <taxon>Propionibacteriales</taxon>
        <taxon>Nocardioidaceae</taxon>
        <taxon>Aeromicrobium</taxon>
    </lineage>
</organism>
<reference evidence="4 5" key="1">
    <citation type="submission" date="2018-08" db="EMBL/GenBank/DDBJ databases">
        <title>Aeromicrobium sp. M2KJ-4, whole genome shotgun sequence.</title>
        <authorList>
            <person name="Tuo L."/>
        </authorList>
    </citation>
    <scope>NUCLEOTIDE SEQUENCE [LARGE SCALE GENOMIC DNA]</scope>
    <source>
        <strain evidence="4 5">M2KJ-4</strain>
    </source>
</reference>
<keyword evidence="2" id="KW-0472">Membrane</keyword>
<keyword evidence="2" id="KW-0812">Transmembrane</keyword>
<feature type="domain" description="Peptidase C39-like" evidence="3">
    <location>
        <begin position="267"/>
        <end position="404"/>
    </location>
</feature>
<dbReference type="Gene3D" id="3.90.70.10">
    <property type="entry name" value="Cysteine proteinases"/>
    <property type="match status" value="1"/>
</dbReference>
<dbReference type="InterPro" id="IPR039563">
    <property type="entry name" value="Peptidase_C39_single_dom"/>
</dbReference>
<protein>
    <submittedName>
        <fullName evidence="4">Peptidase C39 family protein</fullName>
    </submittedName>
</protein>
<keyword evidence="2" id="KW-1133">Transmembrane helix</keyword>
<dbReference type="EMBL" id="QUBR01000001">
    <property type="protein sequence ID" value="REK73765.1"/>
    <property type="molecule type" value="Genomic_DNA"/>
</dbReference>
<keyword evidence="5" id="KW-1185">Reference proteome</keyword>
<evidence type="ECO:0000259" key="3">
    <source>
        <dbReference type="Pfam" id="PF13529"/>
    </source>
</evidence>
<dbReference type="AlphaFoldDB" id="A0A371PCU8"/>
<evidence type="ECO:0000256" key="1">
    <source>
        <dbReference type="SAM" id="MobiDB-lite"/>
    </source>
</evidence>
<evidence type="ECO:0000313" key="4">
    <source>
        <dbReference type="EMBL" id="REK73765.1"/>
    </source>
</evidence>
<dbReference type="CDD" id="cd02549">
    <property type="entry name" value="Peptidase_C39A"/>
    <property type="match status" value="1"/>
</dbReference>
<proteinExistence type="predicted"/>
<sequence length="449" mass="48034">MPRHNPIGSRRPGGDRPSGCRAVTSAPHVPSTAYHGAMRRILPLVASAVVGLGVVTAVPATAATDQPTFHRWTSTGDFAQGTSKGLSAKSGRMVVGGKTSVTRYKDPRVSGGKKSYDRGTWQSPWQSTGSAATSLVPSWSIKTPGGTWARIDVRVRSGATVGSWDTVARWAGSTSRVKRSSYSAQSDDLARVSTDTVLANAGKSFDRYQVRVILHRPKGSRSTPTLYAVNAVAAPFATRSIPTSATTMTATTDLPVPQSSQMIHRGEFPQWGNGGEAWCSPTSTAMVMRYYGKGPKPSAYSWSRYTDSFVDHAARYTYDHQYKGTGNWSFNAAYAAGYSLDTFVTRLDSLREAESFIRAGIPLVASVAFGRGQLTGSPISATPGHLIVIRGFTATGDVIVNDPAAPKNSTVRRVYSRAQFEKAWTNGSGGVVYVIRPTSTPLPAASARW</sequence>
<feature type="transmembrane region" description="Helical" evidence="2">
    <location>
        <begin position="41"/>
        <end position="62"/>
    </location>
</feature>
<dbReference type="InterPro" id="IPR039564">
    <property type="entry name" value="Peptidase_C39-like"/>
</dbReference>
<gene>
    <name evidence="4" type="ORF">DX116_09625</name>
</gene>
<accession>A0A371PCU8</accession>
<feature type="region of interest" description="Disordered" evidence="1">
    <location>
        <begin position="1"/>
        <end position="25"/>
    </location>
</feature>
<feature type="compositionally biased region" description="Polar residues" evidence="1">
    <location>
        <begin position="74"/>
        <end position="85"/>
    </location>
</feature>
<comment type="caution">
    <text evidence="4">The sequence shown here is derived from an EMBL/GenBank/DDBJ whole genome shotgun (WGS) entry which is preliminary data.</text>
</comment>
<dbReference type="Proteomes" id="UP000265581">
    <property type="component" value="Unassembled WGS sequence"/>
</dbReference>